<reference evidence="2" key="1">
    <citation type="submission" date="2021-02" db="EMBL/GenBank/DDBJ databases">
        <authorList>
            <person name="Dougan E. K."/>
            <person name="Rhodes N."/>
            <person name="Thang M."/>
            <person name="Chan C."/>
        </authorList>
    </citation>
    <scope>NUCLEOTIDE SEQUENCE</scope>
</reference>
<organism evidence="2 3">
    <name type="scientific">Polarella glacialis</name>
    <name type="common">Dinoflagellate</name>
    <dbReference type="NCBI Taxonomy" id="89957"/>
    <lineage>
        <taxon>Eukaryota</taxon>
        <taxon>Sar</taxon>
        <taxon>Alveolata</taxon>
        <taxon>Dinophyceae</taxon>
        <taxon>Suessiales</taxon>
        <taxon>Suessiaceae</taxon>
        <taxon>Polarella</taxon>
    </lineage>
</organism>
<keyword evidence="1" id="KW-1133">Transmembrane helix</keyword>
<evidence type="ECO:0000313" key="3">
    <source>
        <dbReference type="Proteomes" id="UP000654075"/>
    </source>
</evidence>
<feature type="transmembrane region" description="Helical" evidence="1">
    <location>
        <begin position="6"/>
        <end position="25"/>
    </location>
</feature>
<dbReference type="AlphaFoldDB" id="A0A813DIZ6"/>
<keyword evidence="1" id="KW-0812">Transmembrane</keyword>
<feature type="non-terminal residue" evidence="2">
    <location>
        <position position="92"/>
    </location>
</feature>
<accession>A0A813DIZ6</accession>
<sequence length="92" mass="10153">MDLNFGALNVTVMTLSVIVVLSMVVDGKSNWLQGYLLMAAYAVVAVLLGPLTNIDHSCMFYFVARGSVIGMQLIIWPRICRCTRFNRGKPNG</sequence>
<protein>
    <submittedName>
        <fullName evidence="2">Uncharacterized protein</fullName>
    </submittedName>
</protein>
<evidence type="ECO:0000313" key="2">
    <source>
        <dbReference type="EMBL" id="CAE8586480.1"/>
    </source>
</evidence>
<dbReference type="Proteomes" id="UP000654075">
    <property type="component" value="Unassembled WGS sequence"/>
</dbReference>
<comment type="caution">
    <text evidence="2">The sequence shown here is derived from an EMBL/GenBank/DDBJ whole genome shotgun (WGS) entry which is preliminary data.</text>
</comment>
<keyword evidence="3" id="KW-1185">Reference proteome</keyword>
<feature type="transmembrane region" description="Helical" evidence="1">
    <location>
        <begin position="59"/>
        <end position="79"/>
    </location>
</feature>
<keyword evidence="1" id="KW-0472">Membrane</keyword>
<feature type="transmembrane region" description="Helical" evidence="1">
    <location>
        <begin position="32"/>
        <end position="53"/>
    </location>
</feature>
<gene>
    <name evidence="2" type="ORF">PGLA1383_LOCUS5342</name>
</gene>
<proteinExistence type="predicted"/>
<dbReference type="EMBL" id="CAJNNV010002089">
    <property type="protein sequence ID" value="CAE8586480.1"/>
    <property type="molecule type" value="Genomic_DNA"/>
</dbReference>
<evidence type="ECO:0000256" key="1">
    <source>
        <dbReference type="SAM" id="Phobius"/>
    </source>
</evidence>
<name>A0A813DIZ6_POLGL</name>